<name>A0ABR3D8I1_NEUIN</name>
<proteinExistence type="predicted"/>
<comment type="caution">
    <text evidence="2">The sequence shown here is derived from an EMBL/GenBank/DDBJ whole genome shotgun (WGS) entry which is preliminary data.</text>
</comment>
<evidence type="ECO:0000313" key="2">
    <source>
        <dbReference type="EMBL" id="KAL0468982.1"/>
    </source>
</evidence>
<dbReference type="Proteomes" id="UP001451303">
    <property type="component" value="Unassembled WGS sequence"/>
</dbReference>
<sequence length="112" mass="12784">MRTRRLRYGHEYNVVDIDPYGCTRKAVPSERQKRVLVEVLFMYVLIPLAIEYYFAAAPVHKSERKNPKHGNLINPHIHATDIPYMTRLEGVGNSLYASKTTGQKLEASITPA</sequence>
<protein>
    <recommendedName>
        <fullName evidence="4">Questionable protein</fullName>
    </recommendedName>
</protein>
<evidence type="ECO:0000313" key="3">
    <source>
        <dbReference type="Proteomes" id="UP001451303"/>
    </source>
</evidence>
<reference evidence="2 3" key="1">
    <citation type="submission" date="2023-09" db="EMBL/GenBank/DDBJ databases">
        <title>Multi-omics analysis of a traditional fermented food reveals byproduct-associated fungal strains for waste-to-food upcycling.</title>
        <authorList>
            <consortium name="Lawrence Berkeley National Laboratory"/>
            <person name="Rekdal V.M."/>
            <person name="Villalobos-Escobedo J.M."/>
            <person name="Rodriguez-Valeron N."/>
            <person name="Garcia M.O."/>
            <person name="Vasquez D.P."/>
            <person name="Damayanti I."/>
            <person name="Sorensen P.M."/>
            <person name="Baidoo E.E."/>
            <person name="De Carvalho A.C."/>
            <person name="Riley R."/>
            <person name="Lipzen A."/>
            <person name="He G."/>
            <person name="Yan M."/>
            <person name="Haridas S."/>
            <person name="Daum C."/>
            <person name="Yoshinaga Y."/>
            <person name="Ng V."/>
            <person name="Grigoriev I.V."/>
            <person name="Munk R."/>
            <person name="Nuraida L."/>
            <person name="Wijaya C.H."/>
            <person name="Morales P.-C."/>
            <person name="Keasling J.D."/>
        </authorList>
    </citation>
    <scope>NUCLEOTIDE SEQUENCE [LARGE SCALE GENOMIC DNA]</scope>
    <source>
        <strain evidence="2 3">FGSC 2613</strain>
    </source>
</reference>
<dbReference type="EMBL" id="JAVLET010000006">
    <property type="protein sequence ID" value="KAL0468982.1"/>
    <property type="molecule type" value="Genomic_DNA"/>
</dbReference>
<keyword evidence="1" id="KW-0472">Membrane</keyword>
<gene>
    <name evidence="2" type="ORF">QR685DRAFT_321760</name>
</gene>
<keyword evidence="1" id="KW-0812">Transmembrane</keyword>
<keyword evidence="1" id="KW-1133">Transmembrane helix</keyword>
<organism evidence="2 3">
    <name type="scientific">Neurospora intermedia</name>
    <dbReference type="NCBI Taxonomy" id="5142"/>
    <lineage>
        <taxon>Eukaryota</taxon>
        <taxon>Fungi</taxon>
        <taxon>Dikarya</taxon>
        <taxon>Ascomycota</taxon>
        <taxon>Pezizomycotina</taxon>
        <taxon>Sordariomycetes</taxon>
        <taxon>Sordariomycetidae</taxon>
        <taxon>Sordariales</taxon>
        <taxon>Sordariaceae</taxon>
        <taxon>Neurospora</taxon>
    </lineage>
</organism>
<feature type="transmembrane region" description="Helical" evidence="1">
    <location>
        <begin position="35"/>
        <end position="55"/>
    </location>
</feature>
<evidence type="ECO:0000256" key="1">
    <source>
        <dbReference type="SAM" id="Phobius"/>
    </source>
</evidence>
<accession>A0ABR3D8I1</accession>
<evidence type="ECO:0008006" key="4">
    <source>
        <dbReference type="Google" id="ProtNLM"/>
    </source>
</evidence>
<keyword evidence="3" id="KW-1185">Reference proteome</keyword>